<dbReference type="InParanoid" id="A0A024GNB2"/>
<reference evidence="5 6" key="1">
    <citation type="submission" date="2012-05" db="EMBL/GenBank/DDBJ databases">
        <title>Recombination and specialization in a pathogen metapopulation.</title>
        <authorList>
            <person name="Gardiner A."/>
            <person name="Kemen E."/>
            <person name="Schultz-Larsen T."/>
            <person name="MacLean D."/>
            <person name="Van Oosterhout C."/>
            <person name="Jones J.D.G."/>
        </authorList>
    </citation>
    <scope>NUCLEOTIDE SEQUENCE [LARGE SCALE GENOMIC DNA]</scope>
    <source>
        <strain evidence="5 6">Ac Nc2</strain>
    </source>
</reference>
<dbReference type="InterPro" id="IPR000467">
    <property type="entry name" value="G_patch_dom"/>
</dbReference>
<dbReference type="PIRSF" id="PIRSF017706">
    <property type="entry name" value="TFIP11"/>
    <property type="match status" value="1"/>
</dbReference>
<dbReference type="STRING" id="65357.A0A024GNB2"/>
<keyword evidence="2" id="KW-0747">Spliceosome</keyword>
<dbReference type="Proteomes" id="UP000053237">
    <property type="component" value="Unassembled WGS sequence"/>
</dbReference>
<evidence type="ECO:0000313" key="6">
    <source>
        <dbReference type="Proteomes" id="UP000053237"/>
    </source>
</evidence>
<dbReference type="PANTHER" id="PTHR23329">
    <property type="entry name" value="TUFTELIN-INTERACTING PROTEIN 11-RELATED"/>
    <property type="match status" value="1"/>
</dbReference>
<feature type="compositionally biased region" description="Basic residues" evidence="3">
    <location>
        <begin position="64"/>
        <end position="75"/>
    </location>
</feature>
<dbReference type="Pfam" id="PF07842">
    <property type="entry name" value="GCFC"/>
    <property type="match status" value="1"/>
</dbReference>
<keyword evidence="6" id="KW-1185">Reference proteome</keyword>
<evidence type="ECO:0000256" key="3">
    <source>
        <dbReference type="SAM" id="MobiDB-lite"/>
    </source>
</evidence>
<dbReference type="InterPro" id="IPR045211">
    <property type="entry name" value="TFP11/STIP/Ntr1"/>
</dbReference>
<evidence type="ECO:0000259" key="4">
    <source>
        <dbReference type="SMART" id="SM00443"/>
    </source>
</evidence>
<dbReference type="OrthoDB" id="29523at2759"/>
<keyword evidence="2" id="KW-0507">mRNA processing</keyword>
<dbReference type="AlphaFoldDB" id="A0A024GNB2"/>
<feature type="region of interest" description="Disordered" evidence="3">
    <location>
        <begin position="131"/>
        <end position="170"/>
    </location>
</feature>
<dbReference type="PANTHER" id="PTHR23329:SF1">
    <property type="entry name" value="TUFTELIN-INTERACTING PROTEIN 11"/>
    <property type="match status" value="1"/>
</dbReference>
<organism evidence="5 6">
    <name type="scientific">Albugo candida</name>
    <dbReference type="NCBI Taxonomy" id="65357"/>
    <lineage>
        <taxon>Eukaryota</taxon>
        <taxon>Sar</taxon>
        <taxon>Stramenopiles</taxon>
        <taxon>Oomycota</taxon>
        <taxon>Peronosporomycetes</taxon>
        <taxon>Albuginales</taxon>
        <taxon>Albuginaceae</taxon>
        <taxon>Albugo</taxon>
    </lineage>
</organism>
<dbReference type="GO" id="GO:0000390">
    <property type="term" value="P:spliceosomal complex disassembly"/>
    <property type="evidence" value="ECO:0007669"/>
    <property type="project" value="InterPro"/>
</dbReference>
<comment type="subcellular location">
    <subcellularLocation>
        <location evidence="2">Nucleus</location>
    </subcellularLocation>
</comment>
<comment type="similarity">
    <text evidence="1 2">Belongs to the TFP11/STIP family.</text>
</comment>
<dbReference type="GO" id="GO:0071008">
    <property type="term" value="C:U2-type post-mRNA release spliceosomal complex"/>
    <property type="evidence" value="ECO:0007669"/>
    <property type="project" value="TreeGrafter"/>
</dbReference>
<comment type="caution">
    <text evidence="5">The sequence shown here is derived from an EMBL/GenBank/DDBJ whole genome shotgun (WGS) entry which is preliminary data.</text>
</comment>
<dbReference type="InterPro" id="IPR022783">
    <property type="entry name" value="GCFC_dom"/>
</dbReference>
<dbReference type="GO" id="GO:0003676">
    <property type="term" value="F:nucleic acid binding"/>
    <property type="evidence" value="ECO:0007669"/>
    <property type="project" value="InterPro"/>
</dbReference>
<gene>
    <name evidence="5" type="ORF">BN9_090430</name>
</gene>
<protein>
    <recommendedName>
        <fullName evidence="4">G-patch domain-containing protein</fullName>
    </recommendedName>
</protein>
<dbReference type="EMBL" id="CAIX01000199">
    <property type="protein sequence ID" value="CCI48000.1"/>
    <property type="molecule type" value="Genomic_DNA"/>
</dbReference>
<name>A0A024GNB2_9STRA</name>
<keyword evidence="2" id="KW-0539">Nucleus</keyword>
<proteinExistence type="inferred from homology"/>
<dbReference type="SMART" id="SM00443">
    <property type="entry name" value="G_patch"/>
    <property type="match status" value="1"/>
</dbReference>
<evidence type="ECO:0000256" key="2">
    <source>
        <dbReference type="PIRNR" id="PIRNR017706"/>
    </source>
</evidence>
<evidence type="ECO:0000313" key="5">
    <source>
        <dbReference type="EMBL" id="CCI48000.1"/>
    </source>
</evidence>
<feature type="region of interest" description="Disordered" evidence="3">
    <location>
        <begin position="55"/>
        <end position="85"/>
    </location>
</feature>
<dbReference type="InterPro" id="IPR024933">
    <property type="entry name" value="TFP11"/>
</dbReference>
<feature type="domain" description="G-patch" evidence="4">
    <location>
        <begin position="91"/>
        <end position="135"/>
    </location>
</feature>
<evidence type="ECO:0000256" key="1">
    <source>
        <dbReference type="ARBA" id="ARBA00010900"/>
    </source>
</evidence>
<keyword evidence="2" id="KW-0508">mRNA splicing</keyword>
<accession>A0A024GNB2</accession>
<sequence>MTKTGLTNADFARLFCSENTGNIPSKPDLIEISESSFPFPEEKEEVTITRDDNCIRHVDDPKTSKKQMKKVKSSKRGAVNASSAHLADWEKHTKGFGKKMLEKMGFSGRLGKDEKGVSSIIEVVQRPKQAGIGFGKTSDPREAKKNRVSQEGIYDDNSRPNNEGEVPTADDSMWRKRKLITDTKNRKRYRSVTNVLQTSFEASSTYLERIVDMRGTQVRHFSDMASVCRHSSEQAKMDECKLGEELIYNLQLVVDSAGKDIQYLRRAADEAEGEALKAAIEVNTVSSKLEQEKCRLVKLEGFLSSLQQTDRALDLPAVETIFSVMSSLQIIRSDFPDEFDAHNLFDIVPSLVIPSLQAQLSGIQLLREDDNDMILEQIRLLHSFFIENESVDCDPIRNPRHCSLPRRSKFQYGKLSAQGGAIYNHILEETLWTASYQCITMQWNVFDPEACILFYSKFRPYLTETFAQAFLGKLILPRLRKACLQWTWSTDTPSVSIYNWVSPWTEHLDAHMEVLYVDIRVALGNALNQWHPSDISMLHHVFPWREVWGEEQYSRFTHRHVMRRLIRTLHREFDINPKKQSLDVLKWILAWKEHLPDYQSIAFFEGEFFPRWLHVLRKWILGKPNLTEIAQWYSGWKQFFMKQKLATEPRLMIHFHGALFMIEKLYESSEEVIPVLNQMAPKSYQEAIACVDDRRAKSFEEAKRKRAFQKRASGLSCNQSSSVGLRDVVEHLAINYDLVFKPKGTHDGQPVYSFGSHNIIIEQGVVFVDKGKGDFVPIDVEKLVNQN</sequence>
<dbReference type="Pfam" id="PF01585">
    <property type="entry name" value="G-patch"/>
    <property type="match status" value="1"/>
</dbReference>